<dbReference type="InterPro" id="IPR012475">
    <property type="entry name" value="Fungal_lectin"/>
</dbReference>
<keyword evidence="3" id="KW-1185">Reference proteome</keyword>
<evidence type="ECO:0000313" key="2">
    <source>
        <dbReference type="EMBL" id="KAF9530758.1"/>
    </source>
</evidence>
<evidence type="ECO:0000313" key="3">
    <source>
        <dbReference type="Proteomes" id="UP000807306"/>
    </source>
</evidence>
<dbReference type="EMBL" id="MU157838">
    <property type="protein sequence ID" value="KAF9530758.1"/>
    <property type="molecule type" value="Genomic_DNA"/>
</dbReference>
<dbReference type="Proteomes" id="UP000807306">
    <property type="component" value="Unassembled WGS sequence"/>
</dbReference>
<proteinExistence type="inferred from homology"/>
<dbReference type="Pfam" id="PF07938">
    <property type="entry name" value="Fungal_lectin"/>
    <property type="match status" value="1"/>
</dbReference>
<dbReference type="OrthoDB" id="3048349at2759"/>
<comment type="similarity">
    <text evidence="1">Belongs to the fungal fucose-specific lectin family.</text>
</comment>
<sequence length="184" mass="20322">MSSPHLNEMLPGTAIAATASSTSSNSLCLYFQDSHGGVREFIHSATGWNGGTTYNVKFQSKMLSPIAVTEWLKSSKRHIRIYSLNRAGYLTESAFDEDSNRGWYGGIPSIRGNLVQPASYSKISAIPWDGPLRVYYQAFDNKIQEIGYDSVRRVWSLGQTMPGQVGRALEGTEIAAIGWQHTNI</sequence>
<dbReference type="SUPFAM" id="SSF89372">
    <property type="entry name" value="Fucose-specific lectin"/>
    <property type="match status" value="1"/>
</dbReference>
<reference evidence="2" key="1">
    <citation type="submission" date="2020-11" db="EMBL/GenBank/DDBJ databases">
        <authorList>
            <consortium name="DOE Joint Genome Institute"/>
            <person name="Ahrendt S."/>
            <person name="Riley R."/>
            <person name="Andreopoulos W."/>
            <person name="Labutti K."/>
            <person name="Pangilinan J."/>
            <person name="Ruiz-Duenas F.J."/>
            <person name="Barrasa J.M."/>
            <person name="Sanchez-Garcia M."/>
            <person name="Camarero S."/>
            <person name="Miyauchi S."/>
            <person name="Serrano A."/>
            <person name="Linde D."/>
            <person name="Babiker R."/>
            <person name="Drula E."/>
            <person name="Ayuso-Fernandez I."/>
            <person name="Pacheco R."/>
            <person name="Padilla G."/>
            <person name="Ferreira P."/>
            <person name="Barriuso J."/>
            <person name="Kellner H."/>
            <person name="Castanera R."/>
            <person name="Alfaro M."/>
            <person name="Ramirez L."/>
            <person name="Pisabarro A.G."/>
            <person name="Kuo A."/>
            <person name="Tritt A."/>
            <person name="Lipzen A."/>
            <person name="He G."/>
            <person name="Yan M."/>
            <person name="Ng V."/>
            <person name="Cullen D."/>
            <person name="Martin F."/>
            <person name="Rosso M.-N."/>
            <person name="Henrissat B."/>
            <person name="Hibbett D."/>
            <person name="Martinez A.T."/>
            <person name="Grigoriev I.V."/>
        </authorList>
    </citation>
    <scope>NUCLEOTIDE SEQUENCE</scope>
    <source>
        <strain evidence="2">CBS 506.95</strain>
    </source>
</reference>
<evidence type="ECO:0000256" key="1">
    <source>
        <dbReference type="ARBA" id="ARBA00009042"/>
    </source>
</evidence>
<gene>
    <name evidence="2" type="ORF">CPB83DRAFT_905089</name>
</gene>
<dbReference type="AlphaFoldDB" id="A0A9P6EKY6"/>
<accession>A0A9P6EKY6</accession>
<protein>
    <submittedName>
        <fullName evidence="2">Fungal fucose-specific lectin-domain-containing protein</fullName>
    </submittedName>
</protein>
<comment type="caution">
    <text evidence="2">The sequence shown here is derived from an EMBL/GenBank/DDBJ whole genome shotgun (WGS) entry which is preliminary data.</text>
</comment>
<dbReference type="Gene3D" id="2.120.10.70">
    <property type="entry name" value="Fucose-specific lectin"/>
    <property type="match status" value="1"/>
</dbReference>
<name>A0A9P6EKY6_9AGAR</name>
<organism evidence="2 3">
    <name type="scientific">Crepidotus variabilis</name>
    <dbReference type="NCBI Taxonomy" id="179855"/>
    <lineage>
        <taxon>Eukaryota</taxon>
        <taxon>Fungi</taxon>
        <taxon>Dikarya</taxon>
        <taxon>Basidiomycota</taxon>
        <taxon>Agaricomycotina</taxon>
        <taxon>Agaricomycetes</taxon>
        <taxon>Agaricomycetidae</taxon>
        <taxon>Agaricales</taxon>
        <taxon>Agaricineae</taxon>
        <taxon>Crepidotaceae</taxon>
        <taxon>Crepidotus</taxon>
    </lineage>
</organism>